<organism evidence="1 2">
    <name type="scientific">Panicum miliaceum</name>
    <name type="common">Proso millet</name>
    <name type="synonym">Broomcorn millet</name>
    <dbReference type="NCBI Taxonomy" id="4540"/>
    <lineage>
        <taxon>Eukaryota</taxon>
        <taxon>Viridiplantae</taxon>
        <taxon>Streptophyta</taxon>
        <taxon>Embryophyta</taxon>
        <taxon>Tracheophyta</taxon>
        <taxon>Spermatophyta</taxon>
        <taxon>Magnoliopsida</taxon>
        <taxon>Liliopsida</taxon>
        <taxon>Poales</taxon>
        <taxon>Poaceae</taxon>
        <taxon>PACMAD clade</taxon>
        <taxon>Panicoideae</taxon>
        <taxon>Panicodae</taxon>
        <taxon>Paniceae</taxon>
        <taxon>Panicinae</taxon>
        <taxon>Panicum</taxon>
        <taxon>Panicum sect. Panicum</taxon>
    </lineage>
</organism>
<dbReference type="AlphaFoldDB" id="A0A3L6THK7"/>
<evidence type="ECO:0000313" key="1">
    <source>
        <dbReference type="EMBL" id="RLN39802.1"/>
    </source>
</evidence>
<gene>
    <name evidence="1" type="ORF">C2845_PM01G47640</name>
</gene>
<name>A0A3L6THK7_PANMI</name>
<dbReference type="EMBL" id="PQIB02000001">
    <property type="protein sequence ID" value="RLN39802.1"/>
    <property type="molecule type" value="Genomic_DNA"/>
</dbReference>
<accession>A0A3L6THK7</accession>
<sequence length="89" mass="9513">MVNVTTECLGDASVLIAMTRNCSFLVLFLFPAVNPSVPTAKKVGSANQSACWAEFESGSTIKFNRLQESLRKRASLISSSSPQSMPAGE</sequence>
<comment type="caution">
    <text evidence="1">The sequence shown here is derived from an EMBL/GenBank/DDBJ whole genome shotgun (WGS) entry which is preliminary data.</text>
</comment>
<reference evidence="2" key="1">
    <citation type="journal article" date="2019" name="Nat. Commun.">
        <title>The genome of broomcorn millet.</title>
        <authorList>
            <person name="Zou C."/>
            <person name="Miki D."/>
            <person name="Li D."/>
            <person name="Tang Q."/>
            <person name="Xiao L."/>
            <person name="Rajput S."/>
            <person name="Deng P."/>
            <person name="Jia W."/>
            <person name="Huang R."/>
            <person name="Zhang M."/>
            <person name="Sun Y."/>
            <person name="Hu J."/>
            <person name="Fu X."/>
            <person name="Schnable P.S."/>
            <person name="Li F."/>
            <person name="Zhang H."/>
            <person name="Feng B."/>
            <person name="Zhu X."/>
            <person name="Liu R."/>
            <person name="Schnable J.C."/>
            <person name="Zhu J.-K."/>
            <person name="Zhang H."/>
        </authorList>
    </citation>
    <scope>NUCLEOTIDE SEQUENCE [LARGE SCALE GENOMIC DNA]</scope>
</reference>
<evidence type="ECO:0000313" key="2">
    <source>
        <dbReference type="Proteomes" id="UP000275267"/>
    </source>
</evidence>
<proteinExistence type="predicted"/>
<keyword evidence="2" id="KW-1185">Reference proteome</keyword>
<protein>
    <submittedName>
        <fullName evidence="1">Uncharacterized protein</fullName>
    </submittedName>
</protein>
<dbReference type="Proteomes" id="UP000275267">
    <property type="component" value="Unassembled WGS sequence"/>
</dbReference>